<organism evidence="5 6">
    <name type="scientific">Sporothrix stenoceras</name>
    <dbReference type="NCBI Taxonomy" id="5173"/>
    <lineage>
        <taxon>Eukaryota</taxon>
        <taxon>Fungi</taxon>
        <taxon>Dikarya</taxon>
        <taxon>Ascomycota</taxon>
        <taxon>Pezizomycotina</taxon>
        <taxon>Sordariomycetes</taxon>
        <taxon>Sordariomycetidae</taxon>
        <taxon>Ophiostomatales</taxon>
        <taxon>Ophiostomataceae</taxon>
        <taxon>Sporothrix</taxon>
    </lineage>
</organism>
<dbReference type="CDD" id="cd05259">
    <property type="entry name" value="PCBER_SDR_a"/>
    <property type="match status" value="1"/>
</dbReference>
<feature type="transmembrane region" description="Helical" evidence="3">
    <location>
        <begin position="152"/>
        <end position="172"/>
    </location>
</feature>
<gene>
    <name evidence="5" type="ORF">Sste5346_005991</name>
</gene>
<evidence type="ECO:0000256" key="1">
    <source>
        <dbReference type="ARBA" id="ARBA00022857"/>
    </source>
</evidence>
<dbReference type="InterPro" id="IPR036291">
    <property type="entry name" value="NAD(P)-bd_dom_sf"/>
</dbReference>
<accession>A0ABR3Z0P8</accession>
<dbReference type="SUPFAM" id="SSF51735">
    <property type="entry name" value="NAD(P)-binding Rossmann-fold domains"/>
    <property type="match status" value="1"/>
</dbReference>
<dbReference type="Pfam" id="PF05368">
    <property type="entry name" value="NmrA"/>
    <property type="match status" value="1"/>
</dbReference>
<keyword evidence="1" id="KW-0521">NADP</keyword>
<keyword evidence="3" id="KW-0472">Membrane</keyword>
<proteinExistence type="predicted"/>
<keyword evidence="2" id="KW-0560">Oxidoreductase</keyword>
<dbReference type="Proteomes" id="UP001583186">
    <property type="component" value="Unassembled WGS sequence"/>
</dbReference>
<keyword evidence="3" id="KW-1133">Transmembrane helix</keyword>
<keyword evidence="3" id="KW-0812">Transmembrane</keyword>
<evidence type="ECO:0000313" key="5">
    <source>
        <dbReference type="EMBL" id="KAL1894205.1"/>
    </source>
</evidence>
<reference evidence="5 6" key="1">
    <citation type="journal article" date="2024" name="IMA Fungus">
        <title>IMA Genome - F19 : A genome assembly and annotation guide to empower mycologists, including annotated draft genome sequences of Ceratocystis pirilliformis, Diaporthe australafricana, Fusarium ophioides, Paecilomyces lecythidis, and Sporothrix stenoceras.</title>
        <authorList>
            <person name="Aylward J."/>
            <person name="Wilson A.M."/>
            <person name="Visagie C.M."/>
            <person name="Spraker J."/>
            <person name="Barnes I."/>
            <person name="Buitendag C."/>
            <person name="Ceriani C."/>
            <person name="Del Mar Angel L."/>
            <person name="du Plessis D."/>
            <person name="Fuchs T."/>
            <person name="Gasser K."/>
            <person name="Kramer D."/>
            <person name="Li W."/>
            <person name="Munsamy K."/>
            <person name="Piso A."/>
            <person name="Price J.L."/>
            <person name="Sonnekus B."/>
            <person name="Thomas C."/>
            <person name="van der Nest A."/>
            <person name="van Dijk A."/>
            <person name="van Heerden A."/>
            <person name="van Vuuren N."/>
            <person name="Yilmaz N."/>
            <person name="Duong T.A."/>
            <person name="van der Merwe N.A."/>
            <person name="Wingfield M.J."/>
            <person name="Wingfield B.D."/>
        </authorList>
    </citation>
    <scope>NUCLEOTIDE SEQUENCE [LARGE SCALE GENOMIC DNA]</scope>
    <source>
        <strain evidence="5 6">CMW 5346</strain>
    </source>
</reference>
<evidence type="ECO:0000256" key="2">
    <source>
        <dbReference type="ARBA" id="ARBA00023002"/>
    </source>
</evidence>
<dbReference type="InterPro" id="IPR008030">
    <property type="entry name" value="NmrA-like"/>
</dbReference>
<comment type="caution">
    <text evidence="5">The sequence shown here is derived from an EMBL/GenBank/DDBJ whole genome shotgun (WGS) entry which is preliminary data.</text>
</comment>
<feature type="domain" description="NmrA-like" evidence="4">
    <location>
        <begin position="3"/>
        <end position="252"/>
    </location>
</feature>
<dbReference type="EMBL" id="JAWCUI010000034">
    <property type="protein sequence ID" value="KAL1894205.1"/>
    <property type="molecule type" value="Genomic_DNA"/>
</dbReference>
<sequence>MSGILVLGAGELGLAVLEALAKHPKRNGKKVAVLLRAATSTDPERAKLLRHIRDDLHVVIETADVLAASVDDLASLFARYHTVVSCNGMGLPSGTQTKLAQAVLQAKVPRFIPWQFGMNYDIIGEGSTQDLFDEQLAVRKLLRSPDNMTTNWIIVSTGLFMSFLFLPAFGVVDIPEKTVRGLGQWDNRITVTTPVDIGTVTADVLLDPQGIERQVVFVAGGTISYGELADLVDKHYSTTFKRELWDLPILQQQLAASPSDTMVKYRDTFAQGRGVAWDKAKTVNAQRGISVTDVAKFIEGFEKS</sequence>
<dbReference type="PANTHER" id="PTHR47706">
    <property type="entry name" value="NMRA-LIKE FAMILY PROTEIN"/>
    <property type="match status" value="1"/>
</dbReference>
<dbReference type="InterPro" id="IPR051609">
    <property type="entry name" value="NmrA/Isoflavone_reductase-like"/>
</dbReference>
<keyword evidence="6" id="KW-1185">Reference proteome</keyword>
<evidence type="ECO:0000256" key="3">
    <source>
        <dbReference type="SAM" id="Phobius"/>
    </source>
</evidence>
<dbReference type="PANTHER" id="PTHR47706:SF6">
    <property type="entry name" value="NMRA-LIKE FAMILY PROTEIN (AFU_ORTHOLOGUE AFUA_6G00280)"/>
    <property type="match status" value="1"/>
</dbReference>
<name>A0ABR3Z0P8_9PEZI</name>
<dbReference type="Gene3D" id="3.40.50.720">
    <property type="entry name" value="NAD(P)-binding Rossmann-like Domain"/>
    <property type="match status" value="1"/>
</dbReference>
<evidence type="ECO:0000313" key="6">
    <source>
        <dbReference type="Proteomes" id="UP001583186"/>
    </source>
</evidence>
<protein>
    <recommendedName>
        <fullName evidence="4">NmrA-like domain-containing protein</fullName>
    </recommendedName>
</protein>
<evidence type="ECO:0000259" key="4">
    <source>
        <dbReference type="Pfam" id="PF05368"/>
    </source>
</evidence>
<dbReference type="Gene3D" id="3.90.25.10">
    <property type="entry name" value="UDP-galactose 4-epimerase, domain 1"/>
    <property type="match status" value="1"/>
</dbReference>
<dbReference type="InterPro" id="IPR045312">
    <property type="entry name" value="PCBER-like"/>
</dbReference>